<evidence type="ECO:0000256" key="6">
    <source>
        <dbReference type="ARBA" id="ARBA00022475"/>
    </source>
</evidence>
<evidence type="ECO:0000256" key="5">
    <source>
        <dbReference type="ARBA" id="ARBA00015329"/>
    </source>
</evidence>
<comment type="subunit">
    <text evidence="15">Cross-link to form 2 major subcomplexes: one consisting of SGCB, SGCD and SGCG and the other consisting of SGCB and SGCD. The association between SGCB and SGCG is particularly strong while SGCA is loosely associated with the other sarcoglycans.</text>
</comment>
<keyword evidence="18" id="KW-1185">Reference proteome</keyword>
<evidence type="ECO:0000256" key="8">
    <source>
        <dbReference type="ARBA" id="ARBA00022692"/>
    </source>
</evidence>
<keyword evidence="6" id="KW-1003">Cell membrane</keyword>
<evidence type="ECO:0000256" key="15">
    <source>
        <dbReference type="ARBA" id="ARBA00026041"/>
    </source>
</evidence>
<evidence type="ECO:0000313" key="17">
    <source>
        <dbReference type="EMBL" id="CAD7091907.1"/>
    </source>
</evidence>
<evidence type="ECO:0000256" key="12">
    <source>
        <dbReference type="ARBA" id="ARBA00023157"/>
    </source>
</evidence>
<sequence>MPTIGNTLIQGPSSCCSDDLTSENEKSTLPIGERKFFSEIPQTPKMKFDSAVPQKTSLHGRNTFAFWLLVSLLFILAVGNLLITITIVGVLKMGKGIHGLELIENEDSVKFFGTADLDRIYKRDGALEGFMDQPVSISGEDGPVLVNFIHRSGHTQNKLAVGKVGVQFRGVDKFDIKDPVSGEVIFTTHRPHYNIPKGADNLQAKVVSTSRITSPLNKTLSIVSDEKISVRGSEGLFLESMDASFKAEQNIVLKAMNGSVVLSGNDGIYLDVENIPVVNSDHGIRTGSVQYKLCVCMPQGKLFKVAVPRIHNGKITCLHFNPQNDPCM</sequence>
<evidence type="ECO:0000256" key="11">
    <source>
        <dbReference type="ARBA" id="ARBA00023136"/>
    </source>
</evidence>
<keyword evidence="7" id="KW-0963">Cytoplasm</keyword>
<protein>
    <recommendedName>
        <fullName evidence="5">Beta-sarcoglycan</fullName>
    </recommendedName>
</protein>
<evidence type="ECO:0000256" key="7">
    <source>
        <dbReference type="ARBA" id="ARBA00022490"/>
    </source>
</evidence>
<evidence type="ECO:0000256" key="14">
    <source>
        <dbReference type="ARBA" id="ARBA00023212"/>
    </source>
</evidence>
<name>A0A7R8Z3F8_HERIL</name>
<evidence type="ECO:0000256" key="2">
    <source>
        <dbReference type="ARBA" id="ARBA00004245"/>
    </source>
</evidence>
<reference evidence="17 18" key="1">
    <citation type="submission" date="2020-11" db="EMBL/GenBank/DDBJ databases">
        <authorList>
            <person name="Wallbank WR R."/>
            <person name="Pardo Diaz C."/>
            <person name="Kozak K."/>
            <person name="Martin S."/>
            <person name="Jiggins C."/>
            <person name="Moest M."/>
            <person name="Warren A I."/>
            <person name="Generalovic N T."/>
            <person name="Byers J.R.P. K."/>
            <person name="Montejo-Kovacevich G."/>
            <person name="Yen C E."/>
        </authorList>
    </citation>
    <scope>NUCLEOTIDE SEQUENCE [LARGE SCALE GENOMIC DNA]</scope>
</reference>
<dbReference type="InterPro" id="IPR006875">
    <property type="entry name" value="Sarcoglycan"/>
</dbReference>
<accession>A0A7R8Z3F8</accession>
<dbReference type="GO" id="GO:0005856">
    <property type="term" value="C:cytoskeleton"/>
    <property type="evidence" value="ECO:0007669"/>
    <property type="project" value="UniProtKB-SubCell"/>
</dbReference>
<comment type="subcellular location">
    <subcellularLocation>
        <location evidence="3">Cell membrane</location>
        <location evidence="3">Sarcolemma</location>
        <topology evidence="3">Single-pass type II membrane protein</topology>
    </subcellularLocation>
    <subcellularLocation>
        <location evidence="2">Cytoplasm</location>
        <location evidence="2">Cytoskeleton</location>
    </subcellularLocation>
</comment>
<keyword evidence="10 16" id="KW-1133">Transmembrane helix</keyword>
<comment type="function">
    <text evidence="1">Component of the sarcoglycan complex, a subcomplex of the dystrophin-glycoprotein complex which forms a link between the F-actin cytoskeleton and the extracellular matrix.</text>
</comment>
<proteinExistence type="inferred from homology"/>
<evidence type="ECO:0000256" key="10">
    <source>
        <dbReference type="ARBA" id="ARBA00022989"/>
    </source>
</evidence>
<evidence type="ECO:0000256" key="3">
    <source>
        <dbReference type="ARBA" id="ARBA00004274"/>
    </source>
</evidence>
<dbReference type="PANTHER" id="PTHR21142">
    <property type="entry name" value="SARCOGLYCANS"/>
    <property type="match status" value="1"/>
</dbReference>
<dbReference type="Pfam" id="PF04790">
    <property type="entry name" value="Sarcoglycan_1"/>
    <property type="match status" value="1"/>
</dbReference>
<dbReference type="PANTHER" id="PTHR21142:SF2">
    <property type="entry name" value="BETA-SARCOGLYCAN"/>
    <property type="match status" value="1"/>
</dbReference>
<organism evidence="17 18">
    <name type="scientific">Hermetia illucens</name>
    <name type="common">Black soldier fly</name>
    <dbReference type="NCBI Taxonomy" id="343691"/>
    <lineage>
        <taxon>Eukaryota</taxon>
        <taxon>Metazoa</taxon>
        <taxon>Ecdysozoa</taxon>
        <taxon>Arthropoda</taxon>
        <taxon>Hexapoda</taxon>
        <taxon>Insecta</taxon>
        <taxon>Pterygota</taxon>
        <taxon>Neoptera</taxon>
        <taxon>Endopterygota</taxon>
        <taxon>Diptera</taxon>
        <taxon>Brachycera</taxon>
        <taxon>Stratiomyomorpha</taxon>
        <taxon>Stratiomyidae</taxon>
        <taxon>Hermetiinae</taxon>
        <taxon>Hermetia</taxon>
    </lineage>
</organism>
<dbReference type="GO" id="GO:0042383">
    <property type="term" value="C:sarcolemma"/>
    <property type="evidence" value="ECO:0007669"/>
    <property type="project" value="UniProtKB-SubCell"/>
</dbReference>
<gene>
    <name evidence="17" type="ORF">HERILL_LOCUS14305</name>
</gene>
<dbReference type="InParanoid" id="A0A7R8Z3F8"/>
<keyword evidence="8 16" id="KW-0812">Transmembrane</keyword>
<keyword evidence="11 16" id="KW-0472">Membrane</keyword>
<dbReference type="EMBL" id="LR899014">
    <property type="protein sequence ID" value="CAD7091907.1"/>
    <property type="molecule type" value="Genomic_DNA"/>
</dbReference>
<dbReference type="AlphaFoldDB" id="A0A7R8Z3F8"/>
<dbReference type="OrthoDB" id="5843723at2759"/>
<feature type="transmembrane region" description="Helical" evidence="16">
    <location>
        <begin position="64"/>
        <end position="91"/>
    </location>
</feature>
<dbReference type="Proteomes" id="UP000594454">
    <property type="component" value="Chromosome 6"/>
</dbReference>
<keyword evidence="14" id="KW-0206">Cytoskeleton</keyword>
<dbReference type="GO" id="GO:0007517">
    <property type="term" value="P:muscle organ development"/>
    <property type="evidence" value="ECO:0007669"/>
    <property type="project" value="InterPro"/>
</dbReference>
<dbReference type="FunCoup" id="A0A7R8Z3F8">
    <property type="interactions" value="257"/>
</dbReference>
<dbReference type="GO" id="GO:0016012">
    <property type="term" value="C:sarcoglycan complex"/>
    <property type="evidence" value="ECO:0007669"/>
    <property type="project" value="InterPro"/>
</dbReference>
<keyword evidence="13" id="KW-0325">Glycoprotein</keyword>
<evidence type="ECO:0000256" key="1">
    <source>
        <dbReference type="ARBA" id="ARBA00002860"/>
    </source>
</evidence>
<keyword evidence="9" id="KW-0735">Signal-anchor</keyword>
<dbReference type="InterPro" id="IPR027659">
    <property type="entry name" value="Sgcb"/>
</dbReference>
<comment type="similarity">
    <text evidence="4">Belongs to the sarcoglycan beta/delta/gamma/zeta family.</text>
</comment>
<evidence type="ECO:0000256" key="13">
    <source>
        <dbReference type="ARBA" id="ARBA00023180"/>
    </source>
</evidence>
<evidence type="ECO:0000313" key="18">
    <source>
        <dbReference type="Proteomes" id="UP000594454"/>
    </source>
</evidence>
<evidence type="ECO:0000256" key="9">
    <source>
        <dbReference type="ARBA" id="ARBA00022968"/>
    </source>
</evidence>
<evidence type="ECO:0000256" key="4">
    <source>
        <dbReference type="ARBA" id="ARBA00007574"/>
    </source>
</evidence>
<keyword evidence="12" id="KW-1015">Disulfide bond</keyword>
<dbReference type="OMA" id="KGVQGME"/>
<evidence type="ECO:0000256" key="16">
    <source>
        <dbReference type="SAM" id="Phobius"/>
    </source>
</evidence>